<evidence type="ECO:0000313" key="1">
    <source>
        <dbReference type="EMBL" id="MET3650800.1"/>
    </source>
</evidence>
<reference evidence="1 2" key="1">
    <citation type="submission" date="2024-06" db="EMBL/GenBank/DDBJ databases">
        <title>Sorghum-associated microbial communities from plants grown in Nebraska, USA.</title>
        <authorList>
            <person name="Schachtman D."/>
        </authorList>
    </citation>
    <scope>NUCLEOTIDE SEQUENCE [LARGE SCALE GENOMIC DNA]</scope>
    <source>
        <strain evidence="1 2">1073</strain>
    </source>
</reference>
<organism evidence="1 2">
    <name type="scientific">Dyella japonica</name>
    <dbReference type="NCBI Taxonomy" id="231455"/>
    <lineage>
        <taxon>Bacteria</taxon>
        <taxon>Pseudomonadati</taxon>
        <taxon>Pseudomonadota</taxon>
        <taxon>Gammaproteobacteria</taxon>
        <taxon>Lysobacterales</taxon>
        <taxon>Rhodanobacteraceae</taxon>
        <taxon>Dyella</taxon>
    </lineage>
</organism>
<name>A0ABV2JR85_9GAMM</name>
<proteinExistence type="predicted"/>
<evidence type="ECO:0000313" key="2">
    <source>
        <dbReference type="Proteomes" id="UP001549184"/>
    </source>
</evidence>
<sequence length="161" mass="17423">MDNEWKPIRMPSSRVLKSIANGLVGTFVSRNNDVLGYWGIGQIQREIEGLSDTVVELDLMHGVAMPEGPIAKALIAQYSTYLLASLARDGFTPSELTAAKILVEFGNFGEAEAPDLFSTTGQPFNCRAVLTSKSGKTFSAVRGGLSRPHNPAIELRSLRAQ</sequence>
<protein>
    <submittedName>
        <fullName evidence="1">Uncharacterized protein</fullName>
    </submittedName>
</protein>
<accession>A0ABV2JR85</accession>
<dbReference type="Proteomes" id="UP001549184">
    <property type="component" value="Unassembled WGS sequence"/>
</dbReference>
<dbReference type="RefSeq" id="WP_354012280.1">
    <property type="nucleotide sequence ID" value="NZ_JBEPMU010000001.1"/>
</dbReference>
<keyword evidence="2" id="KW-1185">Reference proteome</keyword>
<comment type="caution">
    <text evidence="1">The sequence shown here is derived from an EMBL/GenBank/DDBJ whole genome shotgun (WGS) entry which is preliminary data.</text>
</comment>
<gene>
    <name evidence="1" type="ORF">ABIC75_000502</name>
</gene>
<dbReference type="EMBL" id="JBEPMU010000001">
    <property type="protein sequence ID" value="MET3650800.1"/>
    <property type="molecule type" value="Genomic_DNA"/>
</dbReference>